<feature type="region of interest" description="Disordered" evidence="1">
    <location>
        <begin position="529"/>
        <end position="554"/>
    </location>
</feature>
<gene>
    <name evidence="3" type="ORF">BAUCODRAFT_145707</name>
</gene>
<feature type="transmembrane region" description="Helical" evidence="2">
    <location>
        <begin position="592"/>
        <end position="610"/>
    </location>
</feature>
<keyword evidence="2" id="KW-0812">Transmembrane</keyword>
<dbReference type="AlphaFoldDB" id="M2NHW4"/>
<feature type="compositionally biased region" description="Low complexity" evidence="1">
    <location>
        <begin position="413"/>
        <end position="425"/>
    </location>
</feature>
<dbReference type="EMBL" id="KB445552">
    <property type="protein sequence ID" value="EMC98660.1"/>
    <property type="molecule type" value="Genomic_DNA"/>
</dbReference>
<dbReference type="OMA" id="SNEIVTW"/>
<dbReference type="Proteomes" id="UP000011761">
    <property type="component" value="Unassembled WGS sequence"/>
</dbReference>
<dbReference type="HOGENOM" id="CLU_446858_0_0_1"/>
<dbReference type="GeneID" id="19108617"/>
<feature type="compositionally biased region" description="Polar residues" evidence="1">
    <location>
        <begin position="426"/>
        <end position="444"/>
    </location>
</feature>
<evidence type="ECO:0000313" key="3">
    <source>
        <dbReference type="EMBL" id="EMC98660.1"/>
    </source>
</evidence>
<protein>
    <submittedName>
        <fullName evidence="3">Uncharacterized protein</fullName>
    </submittedName>
</protein>
<reference evidence="3 4" key="1">
    <citation type="journal article" date="2012" name="PLoS Pathog.">
        <title>Diverse lifestyles and strategies of plant pathogenesis encoded in the genomes of eighteen Dothideomycetes fungi.</title>
        <authorList>
            <person name="Ohm R.A."/>
            <person name="Feau N."/>
            <person name="Henrissat B."/>
            <person name="Schoch C.L."/>
            <person name="Horwitz B.A."/>
            <person name="Barry K.W."/>
            <person name="Condon B.J."/>
            <person name="Copeland A.C."/>
            <person name="Dhillon B."/>
            <person name="Glaser F."/>
            <person name="Hesse C.N."/>
            <person name="Kosti I."/>
            <person name="LaButti K."/>
            <person name="Lindquist E.A."/>
            <person name="Lucas S."/>
            <person name="Salamov A.A."/>
            <person name="Bradshaw R.E."/>
            <person name="Ciuffetti L."/>
            <person name="Hamelin R.C."/>
            <person name="Kema G.H.J."/>
            <person name="Lawrence C."/>
            <person name="Scott J.A."/>
            <person name="Spatafora J.W."/>
            <person name="Turgeon B.G."/>
            <person name="de Wit P.J.G.M."/>
            <person name="Zhong S."/>
            <person name="Goodwin S.B."/>
            <person name="Grigoriev I.V."/>
        </authorList>
    </citation>
    <scope>NUCLEOTIDE SEQUENCE [LARGE SCALE GENOMIC DNA]</scope>
    <source>
        <strain evidence="3 4">UAMH 10762</strain>
    </source>
</reference>
<name>M2NHW4_BAUPA</name>
<sequence length="611" mass="64410">MASHTFRSDQLSLPSGNPSNATTTACAYNDAQCGDLCATSWWPCYASWSSWTRYDVQITSVPYNYTNLWTETRTSYNLSTTTWMVDEAAEPYFYVLGTGKPYLTTSGVQVYTMYYQSVISTRKPSPNCTYIPCTVASQPDPATCSSCEVQGGTVELLYWADMATTSLSESWQQNGSSPVTALYKNMTLTSPTVYIEFQTAFATDACGRTVGGAYPGAIIGVNPKSLYSVQAQFDYFVELLDEGETSTTFYQSAQFNFEDLSGLVPASAWAAQPSCVANHGGCYTIYPDEYHPVLVIPSHIRNMDPAWKSCGLDWRGAWDPPTALRPAAVIASVTTAPGIAPTTPASPPSSVAGPATRTAAAESGMWTATPSATSNAVNPSSQEAVIDPAPTPNVSNPSLLTSALQDSLQDGGASSSESTVASTSAWQTDQDSSPASLTTDLGKNYDPASNTAAVVPATPELSRSTFATMSTSGQATTIIGNNGDPAPSAHGPTNALGVLSEALRTDTAASTTRPQASTVPSNEIVTWTSSKSLPSRPQTFVDTTQSARELSTSRPLPAVTTASLNGIGMPSSTSETLASSATTAGSRRAIKIPLITLIWALLALPACLIVR</sequence>
<dbReference type="STRING" id="717646.M2NHW4"/>
<accession>M2NHW4</accession>
<proteinExistence type="predicted"/>
<organism evidence="3 4">
    <name type="scientific">Baudoinia panamericana (strain UAMH 10762)</name>
    <name type="common">Angels' share fungus</name>
    <name type="synonym">Baudoinia compniacensis (strain UAMH 10762)</name>
    <dbReference type="NCBI Taxonomy" id="717646"/>
    <lineage>
        <taxon>Eukaryota</taxon>
        <taxon>Fungi</taxon>
        <taxon>Dikarya</taxon>
        <taxon>Ascomycota</taxon>
        <taxon>Pezizomycotina</taxon>
        <taxon>Dothideomycetes</taxon>
        <taxon>Dothideomycetidae</taxon>
        <taxon>Mycosphaerellales</taxon>
        <taxon>Teratosphaeriaceae</taxon>
        <taxon>Baudoinia</taxon>
    </lineage>
</organism>
<keyword evidence="2" id="KW-0472">Membrane</keyword>
<dbReference type="eggNOG" id="ENOG502TIRM">
    <property type="taxonomic scope" value="Eukaryota"/>
</dbReference>
<dbReference type="PROSITE" id="PS51257">
    <property type="entry name" value="PROKAR_LIPOPROTEIN"/>
    <property type="match status" value="1"/>
</dbReference>
<feature type="compositionally biased region" description="Polar residues" evidence="1">
    <location>
        <begin position="366"/>
        <end position="383"/>
    </location>
</feature>
<feature type="region of interest" description="Disordered" evidence="1">
    <location>
        <begin position="339"/>
        <end position="444"/>
    </location>
</feature>
<dbReference type="OrthoDB" id="3944128at2759"/>
<feature type="compositionally biased region" description="Polar residues" evidence="1">
    <location>
        <begin position="392"/>
        <end position="408"/>
    </location>
</feature>
<feature type="compositionally biased region" description="Low complexity" evidence="1">
    <location>
        <begin position="339"/>
        <end position="356"/>
    </location>
</feature>
<keyword evidence="4" id="KW-1185">Reference proteome</keyword>
<keyword evidence="2" id="KW-1133">Transmembrane helix</keyword>
<dbReference type="RefSeq" id="XP_007673864.1">
    <property type="nucleotide sequence ID" value="XM_007675674.1"/>
</dbReference>
<evidence type="ECO:0000313" key="4">
    <source>
        <dbReference type="Proteomes" id="UP000011761"/>
    </source>
</evidence>
<dbReference type="KEGG" id="bcom:BAUCODRAFT_145707"/>
<evidence type="ECO:0000256" key="1">
    <source>
        <dbReference type="SAM" id="MobiDB-lite"/>
    </source>
</evidence>
<evidence type="ECO:0000256" key="2">
    <source>
        <dbReference type="SAM" id="Phobius"/>
    </source>
</evidence>